<comment type="caution">
    <text evidence="7">The sequence shown here is derived from an EMBL/GenBank/DDBJ whole genome shotgun (WGS) entry which is preliminary data.</text>
</comment>
<dbReference type="GO" id="GO:0005886">
    <property type="term" value="C:plasma membrane"/>
    <property type="evidence" value="ECO:0007669"/>
    <property type="project" value="TreeGrafter"/>
</dbReference>
<keyword evidence="5 6" id="KW-0472">Membrane</keyword>
<evidence type="ECO:0000313" key="8">
    <source>
        <dbReference type="Proteomes" id="UP001139450"/>
    </source>
</evidence>
<evidence type="ECO:0000256" key="5">
    <source>
        <dbReference type="ARBA" id="ARBA00023136"/>
    </source>
</evidence>
<organism evidence="7 8">
    <name type="scientific">Mucilaginibacter straminoryzae</name>
    <dbReference type="NCBI Taxonomy" id="2932774"/>
    <lineage>
        <taxon>Bacteria</taxon>
        <taxon>Pseudomonadati</taxon>
        <taxon>Bacteroidota</taxon>
        <taxon>Sphingobacteriia</taxon>
        <taxon>Sphingobacteriales</taxon>
        <taxon>Sphingobacteriaceae</taxon>
        <taxon>Mucilaginibacter</taxon>
    </lineage>
</organism>
<dbReference type="AlphaFoldDB" id="A0A9X1X7F7"/>
<keyword evidence="8" id="KW-1185">Reference proteome</keyword>
<name>A0A9X1X7F7_9SPHI</name>
<dbReference type="PANTHER" id="PTHR23291:SF50">
    <property type="entry name" value="PROTEIN LIFEGUARD 4"/>
    <property type="match status" value="1"/>
</dbReference>
<proteinExistence type="inferred from homology"/>
<dbReference type="PANTHER" id="PTHR23291">
    <property type="entry name" value="BAX INHIBITOR-RELATED"/>
    <property type="match status" value="1"/>
</dbReference>
<evidence type="ECO:0000256" key="3">
    <source>
        <dbReference type="ARBA" id="ARBA00022692"/>
    </source>
</evidence>
<dbReference type="EMBL" id="JALJEJ010000015">
    <property type="protein sequence ID" value="MCJ8211941.1"/>
    <property type="molecule type" value="Genomic_DNA"/>
</dbReference>
<dbReference type="Proteomes" id="UP001139450">
    <property type="component" value="Unassembled WGS sequence"/>
</dbReference>
<reference evidence="7" key="1">
    <citation type="submission" date="2022-04" db="EMBL/GenBank/DDBJ databases">
        <title>Mucilaginibacter sp. RS28 isolated from freshwater.</title>
        <authorList>
            <person name="Ko S.-R."/>
        </authorList>
    </citation>
    <scope>NUCLEOTIDE SEQUENCE</scope>
    <source>
        <strain evidence="7">RS28</strain>
    </source>
</reference>
<evidence type="ECO:0000256" key="4">
    <source>
        <dbReference type="ARBA" id="ARBA00022989"/>
    </source>
</evidence>
<accession>A0A9X1X7F7</accession>
<feature type="transmembrane region" description="Helical" evidence="6">
    <location>
        <begin position="26"/>
        <end position="48"/>
    </location>
</feature>
<gene>
    <name evidence="7" type="ORF">MUY27_19640</name>
</gene>
<comment type="similarity">
    <text evidence="2 6">Belongs to the BI1 family.</text>
</comment>
<evidence type="ECO:0000256" key="6">
    <source>
        <dbReference type="RuleBase" id="RU004379"/>
    </source>
</evidence>
<dbReference type="InterPro" id="IPR006214">
    <property type="entry name" value="Bax_inhibitor_1-related"/>
</dbReference>
<evidence type="ECO:0000256" key="2">
    <source>
        <dbReference type="ARBA" id="ARBA00010350"/>
    </source>
</evidence>
<feature type="transmembrane region" description="Helical" evidence="6">
    <location>
        <begin position="68"/>
        <end position="88"/>
    </location>
</feature>
<evidence type="ECO:0000313" key="7">
    <source>
        <dbReference type="EMBL" id="MCJ8211941.1"/>
    </source>
</evidence>
<dbReference type="Pfam" id="PF01027">
    <property type="entry name" value="Bax1-I"/>
    <property type="match status" value="1"/>
</dbReference>
<evidence type="ECO:0000256" key="1">
    <source>
        <dbReference type="ARBA" id="ARBA00004141"/>
    </source>
</evidence>
<protein>
    <submittedName>
        <fullName evidence="7">Bax inhibitor-1/YccA family protein</fullName>
    </submittedName>
</protein>
<feature type="transmembrane region" description="Helical" evidence="6">
    <location>
        <begin position="150"/>
        <end position="172"/>
    </location>
</feature>
<comment type="subcellular location">
    <subcellularLocation>
        <location evidence="1">Membrane</location>
        <topology evidence="1">Multi-pass membrane protein</topology>
    </subcellularLocation>
</comment>
<feature type="transmembrane region" description="Helical" evidence="6">
    <location>
        <begin position="217"/>
        <end position="240"/>
    </location>
</feature>
<dbReference type="RefSeq" id="WP_245133034.1">
    <property type="nucleotide sequence ID" value="NZ_JALJEJ010000015.1"/>
</dbReference>
<keyword evidence="4 6" id="KW-1133">Transmembrane helix</keyword>
<feature type="transmembrane region" description="Helical" evidence="6">
    <location>
        <begin position="123"/>
        <end position="144"/>
    </location>
</feature>
<dbReference type="CDD" id="cd10432">
    <property type="entry name" value="BI-1-like_bacterial"/>
    <property type="match status" value="1"/>
</dbReference>
<feature type="transmembrane region" description="Helical" evidence="6">
    <location>
        <begin position="94"/>
        <end position="116"/>
    </location>
</feature>
<keyword evidence="3 6" id="KW-0812">Transmembrane</keyword>
<sequence length="244" mass="26720">MENKDRDLTYENVIQLDDAKTASRNFIANVFMWMFLALGISAFFAYLFANDLSLMRLLINTETSGLSALGMVVVFSPLAFVMIMNFGFNRISFPVLVALFIAYSSLMGISLSFIFLAYTAGSIAALFLVAALVFGVMAVAGYITHQDLTSFGSLMMMGLVGIILASVVNMFIHSAQLDMIISYVGVAVFVGLTAYKVQMLKQIGSGLEYGDATGKKLALIGAMSLYITFINLFLSLLRIFGRRR</sequence>